<comment type="caution">
    <text evidence="2">The sequence shown here is derived from an EMBL/GenBank/DDBJ whole genome shotgun (WGS) entry which is preliminary data.</text>
</comment>
<keyword evidence="1" id="KW-0812">Transmembrane</keyword>
<feature type="transmembrane region" description="Helical" evidence="1">
    <location>
        <begin position="12"/>
        <end position="36"/>
    </location>
</feature>
<proteinExistence type="predicted"/>
<gene>
    <name evidence="2" type="ORF">IWZ03DRAFT_24907</name>
</gene>
<evidence type="ECO:0000256" key="1">
    <source>
        <dbReference type="SAM" id="Phobius"/>
    </source>
</evidence>
<keyword evidence="3" id="KW-1185">Reference proteome</keyword>
<keyword evidence="1" id="KW-0472">Membrane</keyword>
<sequence length="227" mass="25575">MTKDYHSPSNFFFSLLSKIVLLLSFLDTAVPGLCLFRCRQPSLSSLHSCLQFQMQVVNVTCESFSQSPPFPRPNFLVSTVSKRPLHRTTVRQWSAPGAVRLWHKARDQPIAFRCFLDEPHCLSGRAAATAFPPSVHSLSHLPPRNRHLAKYQQPKRRQCSRRVELSENLGERGANVNLNASSSFFFSSSSSCSSRGCCCRWWWIRVPTGATRRQAATAALGLPRGQR</sequence>
<name>A0ABR1L1Y7_9PEZI</name>
<accession>A0ABR1L1Y7</accession>
<protein>
    <recommendedName>
        <fullName evidence="4">Secreted protein</fullName>
    </recommendedName>
</protein>
<reference evidence="2 3" key="1">
    <citation type="submission" date="2024-04" db="EMBL/GenBank/DDBJ databases">
        <title>Phyllosticta paracitricarpa is synonymous to the EU quarantine fungus P. citricarpa based on phylogenomic analyses.</title>
        <authorList>
            <consortium name="Lawrence Berkeley National Laboratory"/>
            <person name="Van Ingen-Buijs V.A."/>
            <person name="Van Westerhoven A.C."/>
            <person name="Haridas S."/>
            <person name="Skiadas P."/>
            <person name="Martin F."/>
            <person name="Groenewald J.Z."/>
            <person name="Crous P.W."/>
            <person name="Seidl M.F."/>
        </authorList>
    </citation>
    <scope>NUCLEOTIDE SEQUENCE [LARGE SCALE GENOMIC DNA]</scope>
    <source>
        <strain evidence="2 3">CBS 123371</strain>
    </source>
</reference>
<dbReference type="Proteomes" id="UP001363622">
    <property type="component" value="Unassembled WGS sequence"/>
</dbReference>
<dbReference type="EMBL" id="JBBPHU010000001">
    <property type="protein sequence ID" value="KAK7524444.1"/>
    <property type="molecule type" value="Genomic_DNA"/>
</dbReference>
<evidence type="ECO:0008006" key="4">
    <source>
        <dbReference type="Google" id="ProtNLM"/>
    </source>
</evidence>
<evidence type="ECO:0000313" key="3">
    <source>
        <dbReference type="Proteomes" id="UP001363622"/>
    </source>
</evidence>
<keyword evidence="1" id="KW-1133">Transmembrane helix</keyword>
<organism evidence="2 3">
    <name type="scientific">Phyllosticta citriasiana</name>
    <dbReference type="NCBI Taxonomy" id="595635"/>
    <lineage>
        <taxon>Eukaryota</taxon>
        <taxon>Fungi</taxon>
        <taxon>Dikarya</taxon>
        <taxon>Ascomycota</taxon>
        <taxon>Pezizomycotina</taxon>
        <taxon>Dothideomycetes</taxon>
        <taxon>Dothideomycetes incertae sedis</taxon>
        <taxon>Botryosphaeriales</taxon>
        <taxon>Phyllostictaceae</taxon>
        <taxon>Phyllosticta</taxon>
    </lineage>
</organism>
<evidence type="ECO:0000313" key="2">
    <source>
        <dbReference type="EMBL" id="KAK7524444.1"/>
    </source>
</evidence>